<reference evidence="1 2" key="1">
    <citation type="submission" date="2018-05" db="EMBL/GenBank/DDBJ databases">
        <title>Zavarzinia sp. HR-AS.</title>
        <authorList>
            <person name="Lee Y."/>
            <person name="Jeon C.O."/>
        </authorList>
    </citation>
    <scope>NUCLEOTIDE SEQUENCE [LARGE SCALE GENOMIC DNA]</scope>
    <source>
        <strain evidence="1 2">HR-AS</strain>
    </source>
</reference>
<proteinExistence type="predicted"/>
<dbReference type="Proteomes" id="UP000245461">
    <property type="component" value="Unassembled WGS sequence"/>
</dbReference>
<dbReference type="EMBL" id="QGLE01000022">
    <property type="protein sequence ID" value="PWR17669.1"/>
    <property type="molecule type" value="Genomic_DNA"/>
</dbReference>
<gene>
    <name evidence="1" type="ORF">DKG74_20900</name>
</gene>
<organism evidence="1 2">
    <name type="scientific">Zavarzinia aquatilis</name>
    <dbReference type="NCBI Taxonomy" id="2211142"/>
    <lineage>
        <taxon>Bacteria</taxon>
        <taxon>Pseudomonadati</taxon>
        <taxon>Pseudomonadota</taxon>
        <taxon>Alphaproteobacteria</taxon>
        <taxon>Rhodospirillales</taxon>
        <taxon>Zavarziniaceae</taxon>
        <taxon>Zavarzinia</taxon>
    </lineage>
</organism>
<accession>A0A317DSM2</accession>
<name>A0A317DSM2_9PROT</name>
<dbReference type="AlphaFoldDB" id="A0A317DSM2"/>
<evidence type="ECO:0000313" key="2">
    <source>
        <dbReference type="Proteomes" id="UP000245461"/>
    </source>
</evidence>
<keyword evidence="2" id="KW-1185">Reference proteome</keyword>
<comment type="caution">
    <text evidence="1">The sequence shown here is derived from an EMBL/GenBank/DDBJ whole genome shotgun (WGS) entry which is preliminary data.</text>
</comment>
<sequence>MDRQAVAILRERLEVLARDVAALEAQLVPDHLRGSMPRDLAALDGKVITMAEVTARARARRKSVIVHLVPAEGGEGGAA</sequence>
<protein>
    <submittedName>
        <fullName evidence="1">Uncharacterized protein</fullName>
    </submittedName>
</protein>
<evidence type="ECO:0000313" key="1">
    <source>
        <dbReference type="EMBL" id="PWR17669.1"/>
    </source>
</evidence>